<dbReference type="Proteomes" id="UP000238169">
    <property type="component" value="Unassembled WGS sequence"/>
</dbReference>
<organism evidence="1 2">
    <name type="scientific">Caballeronia novacaledonica</name>
    <dbReference type="NCBI Taxonomy" id="1544861"/>
    <lineage>
        <taxon>Bacteria</taxon>
        <taxon>Pseudomonadati</taxon>
        <taxon>Pseudomonadota</taxon>
        <taxon>Betaproteobacteria</taxon>
        <taxon>Burkholderiales</taxon>
        <taxon>Burkholderiaceae</taxon>
        <taxon>Caballeronia</taxon>
    </lineage>
</organism>
<evidence type="ECO:0000313" key="1">
    <source>
        <dbReference type="EMBL" id="SPB14876.1"/>
    </source>
</evidence>
<accession>A0A2U3I403</accession>
<evidence type="ECO:0000313" key="2">
    <source>
        <dbReference type="Proteomes" id="UP000238169"/>
    </source>
</evidence>
<dbReference type="OrthoDB" id="9152432at2"/>
<sequence>MPGSDRDLSHRLARVGPTKKASTHRAFIGHRIPVILGQQLRFSCASGAHHIMNFLDAAFTQLAFAAKLLEYVEQGKLNLGELDQPLTIEGPGIWVLPDRIFDSADDLHLACANQLSVAFGAAAITLNRCREEFEAATGVSLLARNGNLPETEDEHFAELVCQIRNAFAHDISEPRWEIRNPARRRQYLVDRIEDNASKFIRASITVDLTDLHGQRFDYAHIGGIETLHHLREFGRRHWG</sequence>
<proteinExistence type="predicted"/>
<keyword evidence="2" id="KW-1185">Reference proteome</keyword>
<name>A0A2U3I403_9BURK</name>
<dbReference type="EMBL" id="OGTP01000005">
    <property type="protein sequence ID" value="SPB14876.1"/>
    <property type="molecule type" value="Genomic_DNA"/>
</dbReference>
<protein>
    <submittedName>
        <fullName evidence="1">Uncharacterized protein</fullName>
    </submittedName>
</protein>
<gene>
    <name evidence="1" type="ORF">NOV72_02107</name>
</gene>
<reference evidence="2" key="1">
    <citation type="submission" date="2018-01" db="EMBL/GenBank/DDBJ databases">
        <authorList>
            <person name="Peeters C."/>
        </authorList>
    </citation>
    <scope>NUCLEOTIDE SEQUENCE [LARGE SCALE GENOMIC DNA]</scope>
</reference>
<dbReference type="AlphaFoldDB" id="A0A2U3I403"/>